<dbReference type="SUPFAM" id="SSF53448">
    <property type="entry name" value="Nucleotide-diphospho-sugar transferases"/>
    <property type="match status" value="1"/>
</dbReference>
<dbReference type="InterPro" id="IPR050256">
    <property type="entry name" value="Glycosyltransferase_2"/>
</dbReference>
<feature type="domain" description="Low-salt glycan biosynthesis hexosyltransferase Agl6 C-terminal transmembrane region" evidence="3">
    <location>
        <begin position="486"/>
        <end position="568"/>
    </location>
</feature>
<evidence type="ECO:0000259" key="2">
    <source>
        <dbReference type="Pfam" id="PF00535"/>
    </source>
</evidence>
<dbReference type="InterPro" id="IPR058718">
    <property type="entry name" value="Agl6_TM_C"/>
</dbReference>
<feature type="transmembrane region" description="Helical" evidence="1">
    <location>
        <begin position="544"/>
        <end position="569"/>
    </location>
</feature>
<dbReference type="Pfam" id="PF00535">
    <property type="entry name" value="Glycos_transf_2"/>
    <property type="match status" value="1"/>
</dbReference>
<keyword evidence="1" id="KW-1133">Transmembrane helix</keyword>
<dbReference type="PANTHER" id="PTHR48090:SF7">
    <property type="entry name" value="RFBJ PROTEIN"/>
    <property type="match status" value="1"/>
</dbReference>
<dbReference type="AlphaFoldDB" id="A0ABD5ZVR1"/>
<feature type="transmembrane region" description="Helical" evidence="1">
    <location>
        <begin position="426"/>
        <end position="448"/>
    </location>
</feature>
<dbReference type="Pfam" id="PF26629">
    <property type="entry name" value="GT2_TM_C"/>
    <property type="match status" value="1"/>
</dbReference>
<dbReference type="InterPro" id="IPR001173">
    <property type="entry name" value="Glyco_trans_2-like"/>
</dbReference>
<proteinExistence type="predicted"/>
<keyword evidence="5" id="KW-1185">Reference proteome</keyword>
<feature type="transmembrane region" description="Helical" evidence="1">
    <location>
        <begin position="460"/>
        <end position="486"/>
    </location>
</feature>
<keyword evidence="1" id="KW-0812">Transmembrane</keyword>
<dbReference type="RefSeq" id="WP_379702654.1">
    <property type="nucleotide sequence ID" value="NZ_JBHTAT010000001.1"/>
</dbReference>
<organism evidence="4 5">
    <name type="scientific">Haloplanus litoreus</name>
    <dbReference type="NCBI Taxonomy" id="767515"/>
    <lineage>
        <taxon>Archaea</taxon>
        <taxon>Methanobacteriati</taxon>
        <taxon>Methanobacteriota</taxon>
        <taxon>Stenosarchaea group</taxon>
        <taxon>Halobacteria</taxon>
        <taxon>Halobacteriales</taxon>
        <taxon>Haloferacaceae</taxon>
        <taxon>Haloplanus</taxon>
    </lineage>
</organism>
<accession>A0ABD5ZVR1</accession>
<evidence type="ECO:0000313" key="4">
    <source>
        <dbReference type="EMBL" id="MFC7254451.1"/>
    </source>
</evidence>
<dbReference type="EMBL" id="JBHTAT010000001">
    <property type="protein sequence ID" value="MFC7254451.1"/>
    <property type="molecule type" value="Genomic_DNA"/>
</dbReference>
<sequence length="572" mass="61670">MDSQTIIRGDVRVERTVVPADASGPTEFPDQWHVRLTVSSEHDFPVVVRVCDRLPSALGAPNVALPPDEGEERWTVDTDTVTCRTVVQPGDSTVATYLLHTDATDEAALVGATAIETVQPVDPTAMEIDASANWEPAADHVGKAHGEIRTPDGAAATTGLGNGHAAASDGEGIESILRFETSERAAAESDFLVPRGADTDPLVSIVMPTMNEEAGIRECIERATTALEMLGLPGEIIVSDSSDDRTPEIAAELGAHVVTPDGAGYGYAYRYGFERVRGEFVVIGDADTTYDFEELPKLFECLQRTGADMVMGSRLEGEITPGAMPALHQYVGNPLLTKFLNAFYDAGVSDAHSGFRVIKRDALDRLDLQSDGMEFASEMIMQAAERGLRIEEVPIVYHRREGEATLDSFRDGWRHVRFMLLNAPGYLFTGPAIGLGIVGVVMMLLSLLNRPFAGIHFGQHTMIAGSLVVILGYQVGSLGLFSAVAAEPIRSPRDPVTKLITDRFQLEHGTTLGLGLFSAGALYTTVLVVQWVRSGYTELPIVPVNMLAFTVLVLGAQTVFYSFFLSLLAGSR</sequence>
<evidence type="ECO:0000259" key="3">
    <source>
        <dbReference type="Pfam" id="PF26629"/>
    </source>
</evidence>
<dbReference type="Gene3D" id="3.90.550.10">
    <property type="entry name" value="Spore Coat Polysaccharide Biosynthesis Protein SpsA, Chain A"/>
    <property type="match status" value="1"/>
</dbReference>
<evidence type="ECO:0000313" key="5">
    <source>
        <dbReference type="Proteomes" id="UP001596434"/>
    </source>
</evidence>
<reference evidence="4 5" key="1">
    <citation type="journal article" date="2019" name="Int. J. Syst. Evol. Microbiol.">
        <title>The Global Catalogue of Microorganisms (GCM) 10K type strain sequencing project: providing services to taxonomists for standard genome sequencing and annotation.</title>
        <authorList>
            <consortium name="The Broad Institute Genomics Platform"/>
            <consortium name="The Broad Institute Genome Sequencing Center for Infectious Disease"/>
            <person name="Wu L."/>
            <person name="Ma J."/>
        </authorList>
    </citation>
    <scope>NUCLEOTIDE SEQUENCE [LARGE SCALE GENOMIC DNA]</scope>
    <source>
        <strain evidence="4 5">GX21</strain>
    </source>
</reference>
<feature type="transmembrane region" description="Helical" evidence="1">
    <location>
        <begin position="512"/>
        <end position="532"/>
    </location>
</feature>
<dbReference type="CDD" id="cd04179">
    <property type="entry name" value="DPM_DPG-synthase_like"/>
    <property type="match status" value="1"/>
</dbReference>
<dbReference type="InterPro" id="IPR029044">
    <property type="entry name" value="Nucleotide-diphossugar_trans"/>
</dbReference>
<dbReference type="GeneID" id="96952765"/>
<evidence type="ECO:0000256" key="1">
    <source>
        <dbReference type="SAM" id="Phobius"/>
    </source>
</evidence>
<dbReference type="Proteomes" id="UP001596434">
    <property type="component" value="Unassembled WGS sequence"/>
</dbReference>
<dbReference type="PANTHER" id="PTHR48090">
    <property type="entry name" value="UNDECAPRENYL-PHOSPHATE 4-DEOXY-4-FORMAMIDO-L-ARABINOSE TRANSFERASE-RELATED"/>
    <property type="match status" value="1"/>
</dbReference>
<keyword evidence="1" id="KW-0472">Membrane</keyword>
<name>A0ABD5ZVR1_9EURY</name>
<feature type="domain" description="Glycosyltransferase 2-like" evidence="2">
    <location>
        <begin position="204"/>
        <end position="366"/>
    </location>
</feature>
<protein>
    <submittedName>
        <fullName evidence="4">Glycosyltransferase family 2 protein</fullName>
    </submittedName>
</protein>
<gene>
    <name evidence="4" type="ORF">ACFQKE_03905</name>
</gene>
<comment type="caution">
    <text evidence="4">The sequence shown here is derived from an EMBL/GenBank/DDBJ whole genome shotgun (WGS) entry which is preliminary data.</text>
</comment>